<evidence type="ECO:0000313" key="2">
    <source>
        <dbReference type="Proteomes" id="UP000613266"/>
    </source>
</evidence>
<dbReference type="SUPFAM" id="SSF51621">
    <property type="entry name" value="Phosphoenolpyruvate/pyruvate domain"/>
    <property type="match status" value="1"/>
</dbReference>
<dbReference type="EMBL" id="JAEDAK010000016">
    <property type="protein sequence ID" value="MBH9578979.1"/>
    <property type="molecule type" value="Genomic_DNA"/>
</dbReference>
<comment type="caution">
    <text evidence="1">The sequence shown here is derived from an EMBL/GenBank/DDBJ whole genome shotgun (WGS) entry which is preliminary data.</text>
</comment>
<dbReference type="GO" id="GO:0016829">
    <property type="term" value="F:lyase activity"/>
    <property type="evidence" value="ECO:0007669"/>
    <property type="project" value="UniProtKB-KW"/>
</dbReference>
<sequence length="263" mass="27614">MHPVDRFRFLHQGSEAFVLVNVWDGASALLAQQAGAQALGTSSASLAWSLGWPDGQQLPWAELKAAVVRLLRVARVPLSVDIEAGYGSEPEAVAARVRELAELGVAGINIEDGLAPAEQLAAKLRAIRQRLGKRPLFLNARCDSFLLAVGEPSAREGLALARAQAYAAAGADGVFLPGLADLATAGRLAQAVPAALNLMWLPGLPPRQALPAAGVHRLSLGPASFLGAYSALAEQLRGWCALGQPPEGWQPRPDYAGWQALCA</sequence>
<dbReference type="Pfam" id="PF13714">
    <property type="entry name" value="PEP_mutase"/>
    <property type="match status" value="1"/>
</dbReference>
<reference evidence="1" key="1">
    <citation type="submission" date="2020-12" db="EMBL/GenBank/DDBJ databases">
        <title>The genome sequence of Inhella sp. 1Y17.</title>
        <authorList>
            <person name="Liu Y."/>
        </authorList>
    </citation>
    <scope>NUCLEOTIDE SEQUENCE</scope>
    <source>
        <strain evidence="1">1Y17</strain>
    </source>
</reference>
<dbReference type="Proteomes" id="UP000613266">
    <property type="component" value="Unassembled WGS sequence"/>
</dbReference>
<dbReference type="PANTHER" id="PTHR42905:SF16">
    <property type="entry name" value="CARBOXYPHOSPHONOENOLPYRUVATE PHOSPHONOMUTASE-LIKE PROTEIN (AFU_ORTHOLOGUE AFUA_5G07230)"/>
    <property type="match status" value="1"/>
</dbReference>
<keyword evidence="1" id="KW-0456">Lyase</keyword>
<dbReference type="InterPro" id="IPR015813">
    <property type="entry name" value="Pyrv/PenolPyrv_kinase-like_dom"/>
</dbReference>
<dbReference type="AlphaFoldDB" id="A0A931J3M0"/>
<evidence type="ECO:0000313" key="1">
    <source>
        <dbReference type="EMBL" id="MBH9578979.1"/>
    </source>
</evidence>
<dbReference type="RefSeq" id="WP_198112744.1">
    <property type="nucleotide sequence ID" value="NZ_JAEDAK010000016.1"/>
</dbReference>
<proteinExistence type="predicted"/>
<dbReference type="CDD" id="cd00377">
    <property type="entry name" value="ICL_PEPM"/>
    <property type="match status" value="1"/>
</dbReference>
<organism evidence="1 2">
    <name type="scientific">Inhella proteolytica</name>
    <dbReference type="NCBI Taxonomy" id="2795029"/>
    <lineage>
        <taxon>Bacteria</taxon>
        <taxon>Pseudomonadati</taxon>
        <taxon>Pseudomonadota</taxon>
        <taxon>Betaproteobacteria</taxon>
        <taxon>Burkholderiales</taxon>
        <taxon>Sphaerotilaceae</taxon>
        <taxon>Inhella</taxon>
    </lineage>
</organism>
<name>A0A931J3M0_9BURK</name>
<gene>
    <name evidence="1" type="ORF">I7X39_18975</name>
</gene>
<protein>
    <submittedName>
        <fullName evidence="1">Isocitrate lyase/phosphoenolpyruvate mutase family protein</fullName>
    </submittedName>
</protein>
<dbReference type="InterPro" id="IPR039556">
    <property type="entry name" value="ICL/PEPM"/>
</dbReference>
<dbReference type="InterPro" id="IPR040442">
    <property type="entry name" value="Pyrv_kinase-like_dom_sf"/>
</dbReference>
<dbReference type="PANTHER" id="PTHR42905">
    <property type="entry name" value="PHOSPHOENOLPYRUVATE CARBOXYLASE"/>
    <property type="match status" value="1"/>
</dbReference>
<keyword evidence="2" id="KW-1185">Reference proteome</keyword>
<dbReference type="Gene3D" id="3.20.20.60">
    <property type="entry name" value="Phosphoenolpyruvate-binding domains"/>
    <property type="match status" value="1"/>
</dbReference>
<accession>A0A931J3M0</accession>